<accession>A0ABT8EIH5</accession>
<feature type="transmembrane region" description="Helical" evidence="1">
    <location>
        <begin position="64"/>
        <end position="89"/>
    </location>
</feature>
<keyword evidence="1" id="KW-0812">Transmembrane</keyword>
<sequence>MLIIQKIIITLLIVLPILAAWREFLDRKISGANGLLLVTCMMLCFGLSVIGFFVSWYNTTFFSAVLYFVAYAVWTYFFPQLLATFIVYLDKRLT</sequence>
<evidence type="ECO:0000256" key="1">
    <source>
        <dbReference type="SAM" id="Phobius"/>
    </source>
</evidence>
<keyword evidence="1" id="KW-1133">Transmembrane helix</keyword>
<keyword evidence="3" id="KW-1185">Reference proteome</keyword>
<keyword evidence="1" id="KW-0472">Membrane</keyword>
<comment type="caution">
    <text evidence="2">The sequence shown here is derived from an EMBL/GenBank/DDBJ whole genome shotgun (WGS) entry which is preliminary data.</text>
</comment>
<evidence type="ECO:0000313" key="2">
    <source>
        <dbReference type="EMBL" id="MDN4121093.1"/>
    </source>
</evidence>
<dbReference type="RefSeq" id="WP_266124916.1">
    <property type="nucleotide sequence ID" value="NZ_JAJHNU010000001.1"/>
</dbReference>
<protein>
    <submittedName>
        <fullName evidence="2">Uncharacterized protein</fullName>
    </submittedName>
</protein>
<dbReference type="Proteomes" id="UP001168613">
    <property type="component" value="Unassembled WGS sequence"/>
</dbReference>
<organism evidence="2 3">
    <name type="scientific">Alcaligenes endophyticus</name>
    <dbReference type="NCBI Taxonomy" id="1929088"/>
    <lineage>
        <taxon>Bacteria</taxon>
        <taxon>Pseudomonadati</taxon>
        <taxon>Pseudomonadota</taxon>
        <taxon>Betaproteobacteria</taxon>
        <taxon>Burkholderiales</taxon>
        <taxon>Alcaligenaceae</taxon>
        <taxon>Alcaligenes</taxon>
    </lineage>
</organism>
<evidence type="ECO:0000313" key="3">
    <source>
        <dbReference type="Proteomes" id="UP001168613"/>
    </source>
</evidence>
<gene>
    <name evidence="2" type="ORF">LMS43_07310</name>
</gene>
<proteinExistence type="predicted"/>
<name>A0ABT8EIH5_9BURK</name>
<reference evidence="2" key="1">
    <citation type="submission" date="2021-11" db="EMBL/GenBank/DDBJ databases">
        <title>Draft genome sequence of Alcaligenes endophyticus type strain CCUG 75668T.</title>
        <authorList>
            <person name="Salva-Serra F."/>
            <person name="Duran R.E."/>
            <person name="Seeger M."/>
            <person name="Moore E.R.B."/>
            <person name="Jaen-Luchoro D."/>
        </authorList>
    </citation>
    <scope>NUCLEOTIDE SEQUENCE</scope>
    <source>
        <strain evidence="2">CCUG 75668</strain>
    </source>
</reference>
<dbReference type="EMBL" id="JAJHNU010000001">
    <property type="protein sequence ID" value="MDN4121093.1"/>
    <property type="molecule type" value="Genomic_DNA"/>
</dbReference>
<feature type="transmembrane region" description="Helical" evidence="1">
    <location>
        <begin position="35"/>
        <end position="57"/>
    </location>
</feature>